<evidence type="ECO:0000256" key="7">
    <source>
        <dbReference type="RuleBase" id="RU000640"/>
    </source>
</evidence>
<dbReference type="PROSITE" id="PS01071">
    <property type="entry name" value="GRPE"/>
    <property type="match status" value="1"/>
</dbReference>
<evidence type="ECO:0000256" key="4">
    <source>
        <dbReference type="ARBA" id="ARBA00023128"/>
    </source>
</evidence>
<dbReference type="HAMAP" id="MF_01151">
    <property type="entry name" value="GrpE"/>
    <property type="match status" value="1"/>
</dbReference>
<reference evidence="10" key="1">
    <citation type="submission" date="2020-11" db="EMBL/GenBank/DDBJ databases">
        <authorList>
            <person name="Tran Van P."/>
        </authorList>
    </citation>
    <scope>NUCLEOTIDE SEQUENCE</scope>
</reference>
<dbReference type="PANTHER" id="PTHR21237:SF23">
    <property type="entry name" value="GRPE PROTEIN HOMOLOG, MITOCHONDRIAL"/>
    <property type="match status" value="1"/>
</dbReference>
<evidence type="ECO:0000256" key="8">
    <source>
        <dbReference type="RuleBase" id="RU004478"/>
    </source>
</evidence>
<feature type="region of interest" description="Disordered" evidence="9">
    <location>
        <begin position="221"/>
        <end position="240"/>
    </location>
</feature>
<dbReference type="EMBL" id="OE841057">
    <property type="protein sequence ID" value="CAD7593884.1"/>
    <property type="molecule type" value="Genomic_DNA"/>
</dbReference>
<dbReference type="FunFam" id="3.90.20.20:FF:000003">
    <property type="entry name" value="GrpE protein homolog"/>
    <property type="match status" value="1"/>
</dbReference>
<evidence type="ECO:0000256" key="9">
    <source>
        <dbReference type="SAM" id="MobiDB-lite"/>
    </source>
</evidence>
<dbReference type="Gene3D" id="2.30.22.10">
    <property type="entry name" value="Head domain of nucleotide exchange factor GrpE"/>
    <property type="match status" value="1"/>
</dbReference>
<dbReference type="CDD" id="cd00446">
    <property type="entry name" value="GrpE"/>
    <property type="match status" value="1"/>
</dbReference>
<dbReference type="GO" id="GO:0030150">
    <property type="term" value="P:protein import into mitochondrial matrix"/>
    <property type="evidence" value="ECO:0007669"/>
    <property type="project" value="TreeGrafter"/>
</dbReference>
<dbReference type="GO" id="GO:0042803">
    <property type="term" value="F:protein homodimerization activity"/>
    <property type="evidence" value="ECO:0007669"/>
    <property type="project" value="InterPro"/>
</dbReference>
<evidence type="ECO:0000313" key="10">
    <source>
        <dbReference type="EMBL" id="CAD7593884.1"/>
    </source>
</evidence>
<protein>
    <recommendedName>
        <fullName evidence="7">GrpE protein homolog</fullName>
    </recommendedName>
</protein>
<keyword evidence="4 7" id="KW-0496">Mitochondrion</keyword>
<dbReference type="InterPro" id="IPR009012">
    <property type="entry name" value="GrpE_head"/>
</dbReference>
<comment type="subcellular location">
    <subcellularLocation>
        <location evidence="1 7">Mitochondrion matrix</location>
    </subcellularLocation>
</comment>
<dbReference type="InterPro" id="IPR000740">
    <property type="entry name" value="GrpE"/>
</dbReference>
<comment type="similarity">
    <text evidence="2 8">Belongs to the GrpE family.</text>
</comment>
<keyword evidence="3" id="KW-0809">Transit peptide</keyword>
<dbReference type="GO" id="GO:0051082">
    <property type="term" value="F:unfolded protein binding"/>
    <property type="evidence" value="ECO:0007669"/>
    <property type="project" value="TreeGrafter"/>
</dbReference>
<keyword evidence="5 7" id="KW-0143">Chaperone</keyword>
<evidence type="ECO:0000256" key="2">
    <source>
        <dbReference type="ARBA" id="ARBA00009054"/>
    </source>
</evidence>
<proteinExistence type="inferred from homology"/>
<organism evidence="10">
    <name type="scientific">Timema genevievae</name>
    <name type="common">Walking stick</name>
    <dbReference type="NCBI Taxonomy" id="629358"/>
    <lineage>
        <taxon>Eukaryota</taxon>
        <taxon>Metazoa</taxon>
        <taxon>Ecdysozoa</taxon>
        <taxon>Arthropoda</taxon>
        <taxon>Hexapoda</taxon>
        <taxon>Insecta</taxon>
        <taxon>Pterygota</taxon>
        <taxon>Neoptera</taxon>
        <taxon>Polyneoptera</taxon>
        <taxon>Phasmatodea</taxon>
        <taxon>Timematodea</taxon>
        <taxon>Timematoidea</taxon>
        <taxon>Timematidae</taxon>
        <taxon>Timema</taxon>
    </lineage>
</organism>
<dbReference type="SUPFAM" id="SSF58014">
    <property type="entry name" value="Coiled-coil domain of nucleotide exchange factor GrpE"/>
    <property type="match status" value="1"/>
</dbReference>
<dbReference type="InterPro" id="IPR013805">
    <property type="entry name" value="GrpE_CC"/>
</dbReference>
<dbReference type="GO" id="GO:0000774">
    <property type="term" value="F:adenyl-nucleotide exchange factor activity"/>
    <property type="evidence" value="ECO:0007669"/>
    <property type="project" value="InterPro"/>
</dbReference>
<evidence type="ECO:0000256" key="6">
    <source>
        <dbReference type="ARBA" id="ARBA00045572"/>
    </source>
</evidence>
<comment type="function">
    <text evidence="6">Essential component of the PAM complex, a complex required for the translocation of transit peptide-containing proteins from the inner membrane into the mitochondrial matrix in an ATP-dependent manner. Seems to control the nucleotide-dependent binding of mitochondrial HSP70 to substrate proteins.</text>
</comment>
<dbReference type="SUPFAM" id="SSF51064">
    <property type="entry name" value="Head domain of nucleotide exchange factor GrpE"/>
    <property type="match status" value="1"/>
</dbReference>
<name>A0A7R9PM17_TIMGE</name>
<dbReference type="FunFam" id="2.30.22.10:FF:000002">
    <property type="entry name" value="GrpE protein homolog"/>
    <property type="match status" value="1"/>
</dbReference>
<feature type="compositionally biased region" description="Polar residues" evidence="9">
    <location>
        <begin position="221"/>
        <end position="231"/>
    </location>
</feature>
<accession>A0A7R9PM17</accession>
<dbReference type="Gene3D" id="3.90.20.20">
    <property type="match status" value="1"/>
</dbReference>
<dbReference type="PANTHER" id="PTHR21237">
    <property type="entry name" value="GRPE PROTEIN"/>
    <property type="match status" value="1"/>
</dbReference>
<dbReference type="AlphaFoldDB" id="A0A7R9PM17"/>
<dbReference type="Pfam" id="PF01025">
    <property type="entry name" value="GrpE"/>
    <property type="match status" value="1"/>
</dbReference>
<sequence>MRDISVQQTYMFYELSNETFPSLFSRCCLLKIGELALYLNVGTLLSVPGELASPYIWRVRAYRTLLSVSGELALYTWRVRAYRTLLSVPGELALYTWRVRAYRTLLSVPGELALYTWRVRAYRTLLSVPGKLALYLNVGTLLYVPGKLVLYTWRVRAYRTLLSVSGELALYTLESASLQNTVVCSRRASSVHLESASLQNTAVRSRRASFVSQWRNMSASVTTEETNQKNVQPPPLSGEESETVKKLTLEIDKLNKELEEWAQKEKILQDKYKRALADSENLRNRLTKQIEDAKLFGIQAFCKDLLEVADILSKATESVPKEEVQESNPHLKSLYEGLTMTEAQLQNVFKRHGLVPVNPLNEKFDPNLHEALFQQEVQGKQPGTVVVVSKVGYKLHERVVRPALVGVAKGP</sequence>
<evidence type="ECO:0000256" key="3">
    <source>
        <dbReference type="ARBA" id="ARBA00022946"/>
    </source>
</evidence>
<dbReference type="GO" id="GO:0001405">
    <property type="term" value="C:PAM complex, Tim23 associated import motor"/>
    <property type="evidence" value="ECO:0007669"/>
    <property type="project" value="TreeGrafter"/>
</dbReference>
<evidence type="ECO:0000256" key="1">
    <source>
        <dbReference type="ARBA" id="ARBA00004305"/>
    </source>
</evidence>
<dbReference type="GO" id="GO:0051087">
    <property type="term" value="F:protein-folding chaperone binding"/>
    <property type="evidence" value="ECO:0007669"/>
    <property type="project" value="InterPro"/>
</dbReference>
<dbReference type="PRINTS" id="PR00773">
    <property type="entry name" value="GRPEPROTEIN"/>
</dbReference>
<evidence type="ECO:0000256" key="5">
    <source>
        <dbReference type="ARBA" id="ARBA00023186"/>
    </source>
</evidence>
<gene>
    <name evidence="10" type="ORF">TGEB3V08_LOCUS5507</name>
</gene>
<dbReference type="GO" id="GO:0006457">
    <property type="term" value="P:protein folding"/>
    <property type="evidence" value="ECO:0007669"/>
    <property type="project" value="InterPro"/>
</dbReference>